<dbReference type="Gene3D" id="2.60.40.1290">
    <property type="match status" value="1"/>
</dbReference>
<feature type="compositionally biased region" description="Polar residues" evidence="6">
    <location>
        <begin position="309"/>
        <end position="361"/>
    </location>
</feature>
<keyword evidence="3" id="KW-0964">Secreted</keyword>
<feature type="compositionally biased region" description="Polar residues" evidence="6">
    <location>
        <begin position="170"/>
        <end position="201"/>
    </location>
</feature>
<evidence type="ECO:0000259" key="9">
    <source>
        <dbReference type="Pfam" id="PF10425"/>
    </source>
</evidence>
<feature type="region of interest" description="Disordered" evidence="6">
    <location>
        <begin position="757"/>
        <end position="784"/>
    </location>
</feature>
<gene>
    <name evidence="11" type="ORF">EIG99_10785</name>
</gene>
<feature type="region of interest" description="Disordered" evidence="6">
    <location>
        <begin position="40"/>
        <end position="387"/>
    </location>
</feature>
<feature type="domain" description="Fibrinogen-binding" evidence="9">
    <location>
        <begin position="591"/>
        <end position="757"/>
    </location>
</feature>
<evidence type="ECO:0000256" key="3">
    <source>
        <dbReference type="ARBA" id="ARBA00022525"/>
    </source>
</evidence>
<dbReference type="Pfam" id="PF17961">
    <property type="entry name" value="Big_8"/>
    <property type="match status" value="1"/>
</dbReference>
<dbReference type="EMBL" id="RQTE01000236">
    <property type="protein sequence ID" value="RZI00702.1"/>
    <property type="molecule type" value="Genomic_DNA"/>
</dbReference>
<feature type="compositionally biased region" description="Polar residues" evidence="6">
    <location>
        <begin position="415"/>
        <end position="429"/>
    </location>
</feature>
<keyword evidence="2" id="KW-0134">Cell wall</keyword>
<evidence type="ECO:0000256" key="5">
    <source>
        <dbReference type="ARBA" id="ARBA00023088"/>
    </source>
</evidence>
<dbReference type="RefSeq" id="WP_130135706.1">
    <property type="nucleotide sequence ID" value="NZ_RQTE01000236.1"/>
</dbReference>
<keyword evidence="4 7" id="KW-0732">Signal</keyword>
<keyword evidence="5" id="KW-0572">Peptidoglycan-anchor</keyword>
<feature type="region of interest" description="Disordered" evidence="6">
    <location>
        <begin position="415"/>
        <end position="445"/>
    </location>
</feature>
<evidence type="ECO:0000256" key="6">
    <source>
        <dbReference type="SAM" id="MobiDB-lite"/>
    </source>
</evidence>
<feature type="compositionally biased region" description="Polar residues" evidence="6">
    <location>
        <begin position="51"/>
        <end position="112"/>
    </location>
</feature>
<evidence type="ECO:0000256" key="2">
    <source>
        <dbReference type="ARBA" id="ARBA00022512"/>
    </source>
</evidence>
<comment type="caution">
    <text evidence="11">The sequence shown here is derived from an EMBL/GenBank/DDBJ whole genome shotgun (WGS) entry which is preliminary data.</text>
</comment>
<evidence type="ECO:0000256" key="4">
    <source>
        <dbReference type="ARBA" id="ARBA00022729"/>
    </source>
</evidence>
<dbReference type="Pfam" id="PF04650">
    <property type="entry name" value="YSIRK_signal"/>
    <property type="match status" value="1"/>
</dbReference>
<evidence type="ECO:0000313" key="12">
    <source>
        <dbReference type="Proteomes" id="UP000293854"/>
    </source>
</evidence>
<evidence type="ECO:0000259" key="10">
    <source>
        <dbReference type="Pfam" id="PF17961"/>
    </source>
</evidence>
<protein>
    <submittedName>
        <fullName evidence="11">YSIRK-type signal peptide-containing protein</fullName>
    </submittedName>
</protein>
<evidence type="ECO:0000256" key="7">
    <source>
        <dbReference type="SAM" id="SignalP"/>
    </source>
</evidence>
<feature type="domain" description="YSIRK Gram-positive signal peptide" evidence="8">
    <location>
        <begin position="9"/>
        <end position="33"/>
    </location>
</feature>
<comment type="subcellular location">
    <subcellularLocation>
        <location evidence="1">Secreted</location>
        <location evidence="1">Cell wall</location>
        <topology evidence="1">Peptidoglycan-anchor</topology>
    </subcellularLocation>
</comment>
<feature type="compositionally biased region" description="Basic and acidic residues" evidence="6">
    <location>
        <begin position="362"/>
        <end position="371"/>
    </location>
</feature>
<dbReference type="Gene3D" id="2.60.40.1280">
    <property type="match status" value="1"/>
</dbReference>
<proteinExistence type="predicted"/>
<organism evidence="11 12">
    <name type="scientific">Staphylococcus condimenti</name>
    <dbReference type="NCBI Taxonomy" id="70255"/>
    <lineage>
        <taxon>Bacteria</taxon>
        <taxon>Bacillati</taxon>
        <taxon>Bacillota</taxon>
        <taxon>Bacilli</taxon>
        <taxon>Bacillales</taxon>
        <taxon>Staphylococcaceae</taxon>
        <taxon>Staphylococcus</taxon>
    </lineage>
</organism>
<feature type="compositionally biased region" description="Polar residues" evidence="6">
    <location>
        <begin position="122"/>
        <end position="137"/>
    </location>
</feature>
<feature type="compositionally biased region" description="Polar residues" evidence="6">
    <location>
        <begin position="236"/>
        <end position="270"/>
    </location>
</feature>
<dbReference type="InterPro" id="IPR011252">
    <property type="entry name" value="Fibrogen-bd_dom1"/>
</dbReference>
<evidence type="ECO:0000259" key="8">
    <source>
        <dbReference type="Pfam" id="PF04650"/>
    </source>
</evidence>
<feature type="non-terminal residue" evidence="11">
    <location>
        <position position="784"/>
    </location>
</feature>
<dbReference type="InterPro" id="IPR011266">
    <property type="entry name" value="Adhesin_Fg-bd_dom_2"/>
</dbReference>
<dbReference type="InterPro" id="IPR005877">
    <property type="entry name" value="YSIRK_signal_dom"/>
</dbReference>
<evidence type="ECO:0000313" key="11">
    <source>
        <dbReference type="EMBL" id="RZI00702.1"/>
    </source>
</evidence>
<dbReference type="NCBIfam" id="TIGR01168">
    <property type="entry name" value="YSIRK_signal"/>
    <property type="match status" value="1"/>
</dbReference>
<dbReference type="GO" id="GO:0007155">
    <property type="term" value="P:cell adhesion"/>
    <property type="evidence" value="ECO:0007669"/>
    <property type="project" value="InterPro"/>
</dbReference>
<name>A0A4Q7CL36_9STAP</name>
<dbReference type="Proteomes" id="UP000293854">
    <property type="component" value="Unassembled WGS sequence"/>
</dbReference>
<feature type="compositionally biased region" description="Acidic residues" evidence="6">
    <location>
        <begin position="768"/>
        <end position="784"/>
    </location>
</feature>
<feature type="compositionally biased region" description="Basic and acidic residues" evidence="6">
    <location>
        <begin position="159"/>
        <end position="169"/>
    </location>
</feature>
<dbReference type="Pfam" id="PF10425">
    <property type="entry name" value="SdrG_C_C"/>
    <property type="match status" value="1"/>
</dbReference>
<dbReference type="InterPro" id="IPR041171">
    <property type="entry name" value="SDR_Ig"/>
</dbReference>
<evidence type="ECO:0000256" key="1">
    <source>
        <dbReference type="ARBA" id="ARBA00004168"/>
    </source>
</evidence>
<reference evidence="11 12" key="1">
    <citation type="submission" date="2018-11" db="EMBL/GenBank/DDBJ databases">
        <title>Genomic profiling of Staphylococcus species from a Poultry farm system in KwaZulu-Natal, South Africa.</title>
        <authorList>
            <person name="Amoako D.G."/>
            <person name="Somboro A.M."/>
            <person name="Abia A.L.K."/>
            <person name="Bester L.A."/>
            <person name="Essack S.Y."/>
        </authorList>
    </citation>
    <scope>NUCLEOTIDE SEQUENCE [LARGE SCALE GENOMIC DNA]</scope>
    <source>
        <strain evidence="11 12">SA11</strain>
    </source>
</reference>
<accession>A0A4Q7CL36</accession>
<dbReference type="InterPro" id="IPR008966">
    <property type="entry name" value="Adhesion_dom_sf"/>
</dbReference>
<feature type="signal peptide" evidence="7">
    <location>
        <begin position="1"/>
        <end position="41"/>
    </location>
</feature>
<sequence length="784" mass="85377">MNNQEFSKKRRNRYSIRKVTAGAASIIVGITLFASANDAQAAEQVNDGDTKAQTTKSTTGDSEQTVGKQDAQSTSNEAGQQEMNQGSTTFEEAENQNGSVSNQQGANINNVSGHELQKQEDQPQAANEQVIKQSQLEGAQGKEKSNSQNTEQLVNSEDATSKEGSEHPKTNYQSNGQQKPLVNNQQSEPQNDTTQNKQGQSEVEPMQQNQLENEQSQSTESPAKQNKQAEQKSVTDDNTQGNTEVQHTEQIPANSQQEPEIGKENNTSVADETKPTEGQVEAPQTKGTEAVGLNNPEPFSASVDDKTAPVQNPVEQNGNQKPVEQGTEANVPNDDTSFDPNGSTVTDANNPTLRNVETGSDNLKDVSDDARNYSNQKEGAQPLATAPRQFMRFNSINQPSSTSSNTDAQTFAATGAESNATAQAESTGADSGATAQAEPTGVNVNDKVTASNYQLSNKTIQANDSQGTDMSVDLKIDNGVKAGDYFTVQFPKYLNYFGNSTPRSTYVPDLMNGNQTVAVGSFNSADNSLTYTFTDYVNTHDNVTGKFNLPLWADRANARNSGDYPVTTTVAGESFSDNVNINYRVAQSPAQSNIDSFITYTDQATGDYTQTIYVNPEGKRAYNTKVDLYNYWPGENTPSDSSAQLNPNVTNFKIYEVRNGERLNTSFYVDENNPNLVDVTDWVNENYNFNPQYHKDENGGEVLTLDFKDLTSNGSRYVIVLNSQAEDGNRETIKTRAEMTSDATEDGQGHYYFSWDNENIYQQGSGEADGDEDTDADADADADA</sequence>
<feature type="compositionally biased region" description="Polar residues" evidence="6">
    <location>
        <begin position="146"/>
        <end position="158"/>
    </location>
</feature>
<feature type="compositionally biased region" description="Low complexity" evidence="6">
    <location>
        <begin position="207"/>
        <end position="221"/>
    </location>
</feature>
<dbReference type="AlphaFoldDB" id="A0A4Q7CL36"/>
<feature type="domain" description="SDR-like Ig" evidence="10">
    <location>
        <begin position="463"/>
        <end position="562"/>
    </location>
</feature>
<dbReference type="SUPFAM" id="SSF49401">
    <property type="entry name" value="Bacterial adhesins"/>
    <property type="match status" value="2"/>
</dbReference>
<feature type="chain" id="PRO_5020786824" evidence="7">
    <location>
        <begin position="42"/>
        <end position="784"/>
    </location>
</feature>